<dbReference type="AlphaFoldDB" id="A0A8R1Z0A5"/>
<keyword evidence="3" id="KW-1185">Reference proteome</keyword>
<dbReference type="EnsemblMetazoa" id="PPA42403.1">
    <property type="protein sequence ID" value="PPA42403.1"/>
    <property type="gene ID" value="WBGene00280772"/>
</dbReference>
<gene>
    <name evidence="2" type="primary">WBGene00280772</name>
</gene>
<accession>A0A8R1Z0A5</accession>
<evidence type="ECO:0000313" key="2">
    <source>
        <dbReference type="EnsemblMetazoa" id="PPA42403.1"/>
    </source>
</evidence>
<reference evidence="2" key="2">
    <citation type="submission" date="2022-06" db="UniProtKB">
        <authorList>
            <consortium name="EnsemblMetazoa"/>
        </authorList>
    </citation>
    <scope>IDENTIFICATION</scope>
    <source>
        <strain evidence="2">PS312</strain>
    </source>
</reference>
<dbReference type="Proteomes" id="UP000005239">
    <property type="component" value="Unassembled WGS sequence"/>
</dbReference>
<feature type="region of interest" description="Disordered" evidence="1">
    <location>
        <begin position="1"/>
        <end position="29"/>
    </location>
</feature>
<sequence>MMRVVLRDMSMNNNTSNTSKQGPSRRDRDYHTAGCVRIKQGLAHQIFEKLCTDVLEGADDHESEICRTRDLQLCCSTAARNELVRNEVNHDHQHPREHQYTTFRKFGVPPPTLL</sequence>
<protein>
    <submittedName>
        <fullName evidence="2">Uncharacterized protein</fullName>
    </submittedName>
</protein>
<feature type="compositionally biased region" description="Low complexity" evidence="1">
    <location>
        <begin position="9"/>
        <end position="19"/>
    </location>
</feature>
<evidence type="ECO:0000313" key="3">
    <source>
        <dbReference type="Proteomes" id="UP000005239"/>
    </source>
</evidence>
<organism evidence="2 3">
    <name type="scientific">Pristionchus pacificus</name>
    <name type="common">Parasitic nematode worm</name>
    <dbReference type="NCBI Taxonomy" id="54126"/>
    <lineage>
        <taxon>Eukaryota</taxon>
        <taxon>Metazoa</taxon>
        <taxon>Ecdysozoa</taxon>
        <taxon>Nematoda</taxon>
        <taxon>Chromadorea</taxon>
        <taxon>Rhabditida</taxon>
        <taxon>Rhabditina</taxon>
        <taxon>Diplogasteromorpha</taxon>
        <taxon>Diplogasteroidea</taxon>
        <taxon>Neodiplogasteridae</taxon>
        <taxon>Pristionchus</taxon>
    </lineage>
</organism>
<proteinExistence type="predicted"/>
<reference evidence="3" key="1">
    <citation type="journal article" date="2008" name="Nat. Genet.">
        <title>The Pristionchus pacificus genome provides a unique perspective on nematode lifestyle and parasitism.</title>
        <authorList>
            <person name="Dieterich C."/>
            <person name="Clifton S.W."/>
            <person name="Schuster L.N."/>
            <person name="Chinwalla A."/>
            <person name="Delehaunty K."/>
            <person name="Dinkelacker I."/>
            <person name="Fulton L."/>
            <person name="Fulton R."/>
            <person name="Godfrey J."/>
            <person name="Minx P."/>
            <person name="Mitreva M."/>
            <person name="Roeseler W."/>
            <person name="Tian H."/>
            <person name="Witte H."/>
            <person name="Yang S.P."/>
            <person name="Wilson R.K."/>
            <person name="Sommer R.J."/>
        </authorList>
    </citation>
    <scope>NUCLEOTIDE SEQUENCE [LARGE SCALE GENOMIC DNA]</scope>
    <source>
        <strain evidence="3">PS312</strain>
    </source>
</reference>
<name>A0A8R1Z0A5_PRIPA</name>
<evidence type="ECO:0000256" key="1">
    <source>
        <dbReference type="SAM" id="MobiDB-lite"/>
    </source>
</evidence>